<organism evidence="2 3">
    <name type="scientific">Streptomyces rishiriensis</name>
    <dbReference type="NCBI Taxonomy" id="68264"/>
    <lineage>
        <taxon>Bacteria</taxon>
        <taxon>Bacillati</taxon>
        <taxon>Actinomycetota</taxon>
        <taxon>Actinomycetes</taxon>
        <taxon>Kitasatosporales</taxon>
        <taxon>Streptomycetaceae</taxon>
        <taxon>Streptomyces</taxon>
    </lineage>
</organism>
<feature type="compositionally biased region" description="Pro residues" evidence="1">
    <location>
        <begin position="1"/>
        <end position="13"/>
    </location>
</feature>
<keyword evidence="3" id="KW-1185">Reference proteome</keyword>
<evidence type="ECO:0000313" key="3">
    <source>
        <dbReference type="Proteomes" id="UP001230654"/>
    </source>
</evidence>
<reference evidence="2 3" key="1">
    <citation type="submission" date="2023-07" db="EMBL/GenBank/DDBJ databases">
        <title>Comparative genomics of wheat-associated soil bacteria to identify genetic determinants of phenazine resistance.</title>
        <authorList>
            <person name="Mouncey N."/>
        </authorList>
    </citation>
    <scope>NUCLEOTIDE SEQUENCE [LARGE SCALE GENOMIC DNA]</scope>
    <source>
        <strain evidence="2 3">B2I6</strain>
    </source>
</reference>
<evidence type="ECO:0008006" key="4">
    <source>
        <dbReference type="Google" id="ProtNLM"/>
    </source>
</evidence>
<dbReference type="RefSeq" id="WP_307164735.1">
    <property type="nucleotide sequence ID" value="NZ_JAUSWV010000002.1"/>
</dbReference>
<accession>A0ABU0NW29</accession>
<feature type="region of interest" description="Disordered" evidence="1">
    <location>
        <begin position="45"/>
        <end position="90"/>
    </location>
</feature>
<dbReference type="EMBL" id="JAUSWV010000002">
    <property type="protein sequence ID" value="MDQ0582655.1"/>
    <property type="molecule type" value="Genomic_DNA"/>
</dbReference>
<evidence type="ECO:0000313" key="2">
    <source>
        <dbReference type="EMBL" id="MDQ0582655.1"/>
    </source>
</evidence>
<comment type="caution">
    <text evidence="2">The sequence shown here is derived from an EMBL/GenBank/DDBJ whole genome shotgun (WGS) entry which is preliminary data.</text>
</comment>
<proteinExistence type="predicted"/>
<gene>
    <name evidence="2" type="ORF">QF030_004833</name>
</gene>
<feature type="region of interest" description="Disordered" evidence="1">
    <location>
        <begin position="1"/>
        <end position="20"/>
    </location>
</feature>
<protein>
    <recommendedName>
        <fullName evidence="4">Lipoprotein</fullName>
    </recommendedName>
</protein>
<evidence type="ECO:0000256" key="1">
    <source>
        <dbReference type="SAM" id="MobiDB-lite"/>
    </source>
</evidence>
<dbReference type="Proteomes" id="UP001230654">
    <property type="component" value="Unassembled WGS sequence"/>
</dbReference>
<name>A0ABU0NW29_STRRH</name>
<sequence>MPTRPTPPTPPTPVTRWTPRTPRRVRLIAVALTAAAALTLTACHDGEGLRDEGPPDAGAVTGTTTPSGSGAYGVAETPARSHAEPPSGNA</sequence>